<dbReference type="OrthoDB" id="4405280at2759"/>
<evidence type="ECO:0000256" key="1">
    <source>
        <dbReference type="SAM" id="Phobius"/>
    </source>
</evidence>
<dbReference type="EMBL" id="OV696701">
    <property type="protein sequence ID" value="CAH1247976.1"/>
    <property type="molecule type" value="Genomic_DNA"/>
</dbReference>
<accession>A0A8J9Z6J4</accession>
<keyword evidence="3" id="KW-1185">Reference proteome</keyword>
<reference evidence="2" key="1">
    <citation type="submission" date="2022-01" db="EMBL/GenBank/DDBJ databases">
        <authorList>
            <person name="Braso-Vives M."/>
        </authorList>
    </citation>
    <scope>NUCLEOTIDE SEQUENCE</scope>
</reference>
<keyword evidence="1" id="KW-0812">Transmembrane</keyword>
<dbReference type="Proteomes" id="UP000838412">
    <property type="component" value="Chromosome 16"/>
</dbReference>
<name>A0A8J9Z6J4_BRALA</name>
<protein>
    <submittedName>
        <fullName evidence="2">Hypp8071 protein</fullName>
    </submittedName>
</protein>
<proteinExistence type="predicted"/>
<gene>
    <name evidence="2" type="primary">Hypp8071</name>
    <name evidence="2" type="ORF">BLAG_LOCUS9486</name>
</gene>
<evidence type="ECO:0000313" key="2">
    <source>
        <dbReference type="EMBL" id="CAH1247976.1"/>
    </source>
</evidence>
<evidence type="ECO:0000313" key="3">
    <source>
        <dbReference type="Proteomes" id="UP000838412"/>
    </source>
</evidence>
<keyword evidence="1" id="KW-1133">Transmembrane helix</keyword>
<organism evidence="2 3">
    <name type="scientific">Branchiostoma lanceolatum</name>
    <name type="common">Common lancelet</name>
    <name type="synonym">Amphioxus lanceolatum</name>
    <dbReference type="NCBI Taxonomy" id="7740"/>
    <lineage>
        <taxon>Eukaryota</taxon>
        <taxon>Metazoa</taxon>
        <taxon>Chordata</taxon>
        <taxon>Cephalochordata</taxon>
        <taxon>Leptocardii</taxon>
        <taxon>Amphioxiformes</taxon>
        <taxon>Branchiostomatidae</taxon>
        <taxon>Branchiostoma</taxon>
    </lineage>
</organism>
<feature type="transmembrane region" description="Helical" evidence="1">
    <location>
        <begin position="23"/>
        <end position="42"/>
    </location>
</feature>
<keyword evidence="1" id="KW-0472">Membrane</keyword>
<dbReference type="AlphaFoldDB" id="A0A8J9Z6J4"/>
<sequence length="115" mass="13376">MKCQFSTFPKQSYQKWTSQAVDLILKALLLDIAGTIPAIVMGKQMRDGNRTRTFFALKQMVKTAPSLAKESRHRHMHRFLMKKGIHLWGNLKWRLRMYVTTVDTEQLIGLICPDI</sequence>